<dbReference type="CDD" id="cd03713">
    <property type="entry name" value="EFG_mtEFG_C"/>
    <property type="match status" value="1"/>
</dbReference>
<dbReference type="InterPro" id="IPR020568">
    <property type="entry name" value="Ribosomal_Su5_D2-typ_SF"/>
</dbReference>
<dbReference type="Pfam" id="PF00679">
    <property type="entry name" value="EFG_C"/>
    <property type="match status" value="1"/>
</dbReference>
<dbReference type="InterPro" id="IPR009022">
    <property type="entry name" value="EFG_III"/>
</dbReference>
<evidence type="ECO:0000313" key="6">
    <source>
        <dbReference type="EMBL" id="TMQ54095.1"/>
    </source>
</evidence>
<dbReference type="NCBIfam" id="NF009891">
    <property type="entry name" value="PRK13351.1-1"/>
    <property type="match status" value="1"/>
</dbReference>
<dbReference type="FunFam" id="3.30.230.10:FF:000003">
    <property type="entry name" value="Elongation factor G"/>
    <property type="match status" value="1"/>
</dbReference>
<dbReference type="InterPro" id="IPR053905">
    <property type="entry name" value="EF-G-like_DII"/>
</dbReference>
<dbReference type="NCBIfam" id="NF009381">
    <property type="entry name" value="PRK12740.1-5"/>
    <property type="match status" value="1"/>
</dbReference>
<keyword evidence="6" id="KW-0251">Elongation factor</keyword>
<dbReference type="InterPro" id="IPR027417">
    <property type="entry name" value="P-loop_NTPase"/>
</dbReference>
<gene>
    <name evidence="6" type="primary">fusA</name>
    <name evidence="6" type="ORF">E6K73_00345</name>
</gene>
<accession>A0A538SRS6</accession>
<dbReference type="GO" id="GO:0003924">
    <property type="term" value="F:GTPase activity"/>
    <property type="evidence" value="ECO:0007669"/>
    <property type="project" value="InterPro"/>
</dbReference>
<dbReference type="CDD" id="cd04170">
    <property type="entry name" value="EF-G_bact"/>
    <property type="match status" value="1"/>
</dbReference>
<dbReference type="InterPro" id="IPR035649">
    <property type="entry name" value="EFG_V"/>
</dbReference>
<dbReference type="InterPro" id="IPR004540">
    <property type="entry name" value="Transl_elong_EFG/EF2"/>
</dbReference>
<dbReference type="GO" id="GO:0005525">
    <property type="term" value="F:GTP binding"/>
    <property type="evidence" value="ECO:0007669"/>
    <property type="project" value="UniProtKB-UniRule"/>
</dbReference>
<dbReference type="Gene3D" id="3.30.230.10">
    <property type="match status" value="1"/>
</dbReference>
<dbReference type="InterPro" id="IPR005225">
    <property type="entry name" value="Small_GTP-bd"/>
</dbReference>
<organism evidence="6 7">
    <name type="scientific">Eiseniibacteriota bacterium</name>
    <dbReference type="NCBI Taxonomy" id="2212470"/>
    <lineage>
        <taxon>Bacteria</taxon>
        <taxon>Candidatus Eiseniibacteriota</taxon>
    </lineage>
</organism>
<dbReference type="CDD" id="cd04088">
    <property type="entry name" value="EFG_mtEFG_II"/>
    <property type="match status" value="1"/>
</dbReference>
<evidence type="ECO:0000259" key="5">
    <source>
        <dbReference type="PROSITE" id="PS51722"/>
    </source>
</evidence>
<keyword evidence="2" id="KW-0547">Nucleotide-binding</keyword>
<dbReference type="EMBL" id="VBOT01000003">
    <property type="protein sequence ID" value="TMQ54095.1"/>
    <property type="molecule type" value="Genomic_DNA"/>
</dbReference>
<dbReference type="InterPro" id="IPR009000">
    <property type="entry name" value="Transl_B-barrel_sf"/>
</dbReference>
<dbReference type="PANTHER" id="PTHR43261:SF6">
    <property type="entry name" value="ELONGATION FACTOR G-LIKE PROTEIN"/>
    <property type="match status" value="1"/>
</dbReference>
<dbReference type="SUPFAM" id="SSF52540">
    <property type="entry name" value="P-loop containing nucleoside triphosphate hydrolases"/>
    <property type="match status" value="1"/>
</dbReference>
<dbReference type="CDD" id="cd01434">
    <property type="entry name" value="EFG_mtEFG1_IV"/>
    <property type="match status" value="1"/>
</dbReference>
<keyword evidence="6" id="KW-0648">Protein biosynthesis</keyword>
<dbReference type="GO" id="GO:0032790">
    <property type="term" value="P:ribosome disassembly"/>
    <property type="evidence" value="ECO:0007669"/>
    <property type="project" value="TreeGrafter"/>
</dbReference>
<dbReference type="GO" id="GO:0003746">
    <property type="term" value="F:translation elongation factor activity"/>
    <property type="evidence" value="ECO:0007669"/>
    <property type="project" value="UniProtKB-UniRule"/>
</dbReference>
<dbReference type="InterPro" id="IPR035647">
    <property type="entry name" value="EFG_III/V"/>
</dbReference>
<comment type="similarity">
    <text evidence="1">Belongs to the TRAFAC class translation factor GTPase superfamily. Classic translation factor GTPase family. EF-G/EF-2 subfamily.</text>
</comment>
<protein>
    <recommendedName>
        <fullName evidence="4">Elongation factor G</fullName>
    </recommendedName>
</protein>
<dbReference type="PROSITE" id="PS51722">
    <property type="entry name" value="G_TR_2"/>
    <property type="match status" value="1"/>
</dbReference>
<dbReference type="AlphaFoldDB" id="A0A538SRS6"/>
<dbReference type="CDD" id="cd16262">
    <property type="entry name" value="EFG_III"/>
    <property type="match status" value="1"/>
</dbReference>
<evidence type="ECO:0000256" key="2">
    <source>
        <dbReference type="ARBA" id="ARBA00022741"/>
    </source>
</evidence>
<sequence>MRGRCALKDFSTAQIRNVALVAHHGVGKTSLAEAMLFLAKATNRLGRIADGTTLLDYAPDEIQRQLTINLALAQFEWLGHKINLLDTPGYADFVGDVHCALRVADAALLVLRANTGAEVGTEVVWEILRHEKTPTLLVVNMMDKEHADFAGSLKSLRDRIGLNAVPAQLPIGQAETFHGIVDLIENKAHTFTGKGMEEKSQEVTIPDDLKQAAAAARARLIEEAATGDEELMEKFLGGAELTVEEIRRGLCERVVQGDLIPAFCCSAYGNLGVREILDEVVDVLPSPLDVKPQVPVGQNGGAPVVCKTDPREPVAALVFKTFSEQHLGDLSLIRVYSGTVEPGKELLNTTRHRSEKLGTLYDLVGKERLECKTVAAGDIVAAVKLRETHTGDTLADKSRPIRLGPPAFPEPVTEECIRSKTKGDEEKMAQGLNRLHEEDPTFSRAYEPSTKETLVRGMGDLQLEVMVDRLKKRFGVEVVLSRPHVPYRETIRGKAQGEYRHKKQTGGRGQFGEVHLRLEPLKRGEGFKFADEVKGGVVPNQYIPAVEKGVVAAMDRGPLAGYPVVDVLAALFFGKHHDVDSSEMAFKIAAESCFHQVMLDAHPVLLEPIGEIQVRVPEEFLGDVMGDLSSKRGKILGTESDGRYQIVRALVPLAETYKYATHLRSLTQGRGMHSSKFSHYEEVPRELADKVIAAARAEKEAGAAAS</sequence>
<feature type="domain" description="Tr-type G" evidence="5">
    <location>
        <begin position="13"/>
        <end position="288"/>
    </location>
</feature>
<dbReference type="PRINTS" id="PR00315">
    <property type="entry name" value="ELONGATNFCT"/>
</dbReference>
<evidence type="ECO:0000313" key="7">
    <source>
        <dbReference type="Proteomes" id="UP000320184"/>
    </source>
</evidence>
<dbReference type="Gene3D" id="3.30.70.240">
    <property type="match status" value="1"/>
</dbReference>
<evidence type="ECO:0000256" key="1">
    <source>
        <dbReference type="ARBA" id="ARBA00005870"/>
    </source>
</evidence>
<dbReference type="SUPFAM" id="SSF54211">
    <property type="entry name" value="Ribosomal protein S5 domain 2-like"/>
    <property type="match status" value="1"/>
</dbReference>
<name>A0A538SRS6_UNCEI</name>
<dbReference type="NCBIfam" id="TIGR00231">
    <property type="entry name" value="small_GTP"/>
    <property type="match status" value="1"/>
</dbReference>
<dbReference type="Pfam" id="PF03764">
    <property type="entry name" value="EFG_IV"/>
    <property type="match status" value="1"/>
</dbReference>
<reference evidence="6 7" key="1">
    <citation type="journal article" date="2019" name="Nat. Microbiol.">
        <title>Mediterranean grassland soil C-N compound turnover is dependent on rainfall and depth, and is mediated by genomically divergent microorganisms.</title>
        <authorList>
            <person name="Diamond S."/>
            <person name="Andeer P.F."/>
            <person name="Li Z."/>
            <person name="Crits-Christoph A."/>
            <person name="Burstein D."/>
            <person name="Anantharaman K."/>
            <person name="Lane K.R."/>
            <person name="Thomas B.C."/>
            <person name="Pan C."/>
            <person name="Northen T.R."/>
            <person name="Banfield J.F."/>
        </authorList>
    </citation>
    <scope>NUCLEOTIDE SEQUENCE [LARGE SCALE GENOMIC DNA]</scope>
    <source>
        <strain evidence="6">WS_3</strain>
    </source>
</reference>
<proteinExistence type="inferred from homology"/>
<evidence type="ECO:0000256" key="4">
    <source>
        <dbReference type="NCBIfam" id="TIGR00484"/>
    </source>
</evidence>
<comment type="caution">
    <text evidence="6">The sequence shown here is derived from an EMBL/GenBank/DDBJ whole genome shotgun (WGS) entry which is preliminary data.</text>
</comment>
<dbReference type="SUPFAM" id="SSF54980">
    <property type="entry name" value="EF-G C-terminal domain-like"/>
    <property type="match status" value="2"/>
</dbReference>
<dbReference type="PANTHER" id="PTHR43261">
    <property type="entry name" value="TRANSLATION ELONGATION FACTOR G-RELATED"/>
    <property type="match status" value="1"/>
</dbReference>
<keyword evidence="3" id="KW-0342">GTP-binding</keyword>
<dbReference type="InterPro" id="IPR000640">
    <property type="entry name" value="EFG_V-like"/>
</dbReference>
<dbReference type="InterPro" id="IPR005517">
    <property type="entry name" value="Transl_elong_EFG/EF2_IV"/>
</dbReference>
<dbReference type="FunFam" id="3.30.70.240:FF:000001">
    <property type="entry name" value="Elongation factor G"/>
    <property type="match status" value="1"/>
</dbReference>
<dbReference type="Proteomes" id="UP000320184">
    <property type="component" value="Unassembled WGS sequence"/>
</dbReference>
<evidence type="ECO:0000256" key="3">
    <source>
        <dbReference type="ARBA" id="ARBA00023134"/>
    </source>
</evidence>
<dbReference type="InterPro" id="IPR041095">
    <property type="entry name" value="EFG_II"/>
</dbReference>
<dbReference type="Gene3D" id="3.30.70.870">
    <property type="entry name" value="Elongation Factor G (Translational Gtpase), domain 3"/>
    <property type="match status" value="1"/>
</dbReference>
<dbReference type="InterPro" id="IPR014721">
    <property type="entry name" value="Ribsml_uS5_D2-typ_fold_subgr"/>
</dbReference>
<dbReference type="Pfam" id="PF22042">
    <property type="entry name" value="EF-G_D2"/>
    <property type="match status" value="1"/>
</dbReference>
<dbReference type="SUPFAM" id="SSF50447">
    <property type="entry name" value="Translation proteins"/>
    <property type="match status" value="1"/>
</dbReference>
<dbReference type="SMART" id="SM00838">
    <property type="entry name" value="EFG_C"/>
    <property type="match status" value="1"/>
</dbReference>
<dbReference type="Pfam" id="PF00009">
    <property type="entry name" value="GTP_EFTU"/>
    <property type="match status" value="1"/>
</dbReference>
<dbReference type="NCBIfam" id="NF009379">
    <property type="entry name" value="PRK12740.1-3"/>
    <property type="match status" value="1"/>
</dbReference>
<dbReference type="Pfam" id="PF14492">
    <property type="entry name" value="EFG_III"/>
    <property type="match status" value="1"/>
</dbReference>
<dbReference type="SMART" id="SM00889">
    <property type="entry name" value="EFG_IV"/>
    <property type="match status" value="1"/>
</dbReference>
<dbReference type="InterPro" id="IPR047872">
    <property type="entry name" value="EFG_IV"/>
</dbReference>
<dbReference type="Gene3D" id="2.40.30.10">
    <property type="entry name" value="Translation factors"/>
    <property type="match status" value="1"/>
</dbReference>
<dbReference type="Gene3D" id="3.40.50.300">
    <property type="entry name" value="P-loop containing nucleotide triphosphate hydrolases"/>
    <property type="match status" value="1"/>
</dbReference>
<dbReference type="InterPro" id="IPR000795">
    <property type="entry name" value="T_Tr_GTP-bd_dom"/>
</dbReference>
<dbReference type="NCBIfam" id="TIGR00484">
    <property type="entry name" value="EF-G"/>
    <property type="match status" value="1"/>
</dbReference>